<proteinExistence type="predicted"/>
<evidence type="ECO:0000259" key="2">
    <source>
        <dbReference type="PROSITE" id="PS50853"/>
    </source>
</evidence>
<dbReference type="Proteomes" id="UP000284621">
    <property type="component" value="Unassembled WGS sequence"/>
</dbReference>
<dbReference type="Pfam" id="PF19789">
    <property type="entry name" value="DUF6273"/>
    <property type="match status" value="1"/>
</dbReference>
<feature type="region of interest" description="Disordered" evidence="1">
    <location>
        <begin position="358"/>
        <end position="432"/>
    </location>
</feature>
<sequence>MKKMGKVARLAALLVLTLLFGLFPIRLENNLNKVQAATTLNNPRTVADSSMNAKQKVTWDCVWFGAYPQSEVTSGDIYNKLKNATGWDENNDIVIDGNKYRRLKGEDATYYNTKRVLNYYDWIEDYSTYHYFKYEAIKWRVLNVSNGGALLLADQALDSQRYNQNSEDITWEKSSIRSWLNAQDTINNQEGINYRKGNFLNEAFFLSEQAGILPRNIANKNNATYNTSGGNNTLDKIFLLAETQICGLDAKKYGFIMDHSIDDEARQSKCAEYAFAMGCYKFVETKYAENVNWWLRSPGGSSKAALKIDYDGRSRTGGSSIDSIEAIRPALYLKISSSNLYSYAGTVCSDGTINETPAPARVYQDNTSSGNTGNNSSSNNTTGNNNSNNANTTGNNNSNNTNNNKNNTTANTKPSNKTTASKKPTKRALLPVEKMTGSLKSVKSPAKSTLAITWKKLRKVTGYQVQFCAKSNFKKGTIERKFKQKVTKTKVRPLKSKKKYYVRMRPYTKSGSKTYYGKWSKVKSVKIK</sequence>
<dbReference type="InterPro" id="IPR046240">
    <property type="entry name" value="DUF6273"/>
</dbReference>
<comment type="caution">
    <text evidence="3">The sequence shown here is derived from an EMBL/GenBank/DDBJ whole genome shotgun (WGS) entry which is preliminary data.</text>
</comment>
<dbReference type="EMBL" id="QSID01000002">
    <property type="protein sequence ID" value="RHC67400.1"/>
    <property type="molecule type" value="Genomic_DNA"/>
</dbReference>
<gene>
    <name evidence="3" type="ORF">DW833_01790</name>
</gene>
<dbReference type="InterPro" id="IPR003961">
    <property type="entry name" value="FN3_dom"/>
</dbReference>
<accession>A0A414B8J1</accession>
<feature type="compositionally biased region" description="Low complexity" evidence="1">
    <location>
        <begin position="366"/>
        <end position="419"/>
    </location>
</feature>
<evidence type="ECO:0000313" key="3">
    <source>
        <dbReference type="EMBL" id="RHC67400.1"/>
    </source>
</evidence>
<dbReference type="SUPFAM" id="SSF49265">
    <property type="entry name" value="Fibronectin type III"/>
    <property type="match status" value="1"/>
</dbReference>
<dbReference type="PROSITE" id="PS50853">
    <property type="entry name" value="FN3"/>
    <property type="match status" value="1"/>
</dbReference>
<reference evidence="3 4" key="1">
    <citation type="submission" date="2018-08" db="EMBL/GenBank/DDBJ databases">
        <title>A genome reference for cultivated species of the human gut microbiota.</title>
        <authorList>
            <person name="Zou Y."/>
            <person name="Xue W."/>
            <person name="Luo G."/>
        </authorList>
    </citation>
    <scope>NUCLEOTIDE SEQUENCE [LARGE SCALE GENOMIC DNA]</scope>
    <source>
        <strain evidence="3 4">AM34-3LB</strain>
    </source>
</reference>
<evidence type="ECO:0000313" key="4">
    <source>
        <dbReference type="Proteomes" id="UP000284621"/>
    </source>
</evidence>
<protein>
    <submittedName>
        <fullName evidence="3">Fibronectin type III domain-containing protein</fullName>
    </submittedName>
</protein>
<dbReference type="InterPro" id="IPR036116">
    <property type="entry name" value="FN3_sf"/>
</dbReference>
<dbReference type="InterPro" id="IPR013783">
    <property type="entry name" value="Ig-like_fold"/>
</dbReference>
<dbReference type="AlphaFoldDB" id="A0A414B8J1"/>
<dbReference type="RefSeq" id="WP_118380407.1">
    <property type="nucleotide sequence ID" value="NZ_CABJFJ010000002.1"/>
</dbReference>
<dbReference type="Gene3D" id="2.60.40.10">
    <property type="entry name" value="Immunoglobulins"/>
    <property type="match status" value="1"/>
</dbReference>
<organism evidence="3 4">
    <name type="scientific">Anaerobutyricum hallii</name>
    <dbReference type="NCBI Taxonomy" id="39488"/>
    <lineage>
        <taxon>Bacteria</taxon>
        <taxon>Bacillati</taxon>
        <taxon>Bacillota</taxon>
        <taxon>Clostridia</taxon>
        <taxon>Lachnospirales</taxon>
        <taxon>Lachnospiraceae</taxon>
        <taxon>Anaerobutyricum</taxon>
    </lineage>
</organism>
<feature type="domain" description="Fibronectin type-III" evidence="2">
    <location>
        <begin position="431"/>
        <end position="528"/>
    </location>
</feature>
<keyword evidence="4" id="KW-1185">Reference proteome</keyword>
<name>A0A414B8J1_9FIRM</name>
<evidence type="ECO:0000256" key="1">
    <source>
        <dbReference type="SAM" id="MobiDB-lite"/>
    </source>
</evidence>